<evidence type="ECO:0000313" key="6">
    <source>
        <dbReference type="Proteomes" id="UP000191518"/>
    </source>
</evidence>
<sequence>MTEMNDTGMSSPEFYQGNCHCGQIRFDLNLQQPLRRASTCCCSICSKKGYLWIFLEESQFRIKSGQQAMARYTANGRSGEHFFCPSCGTGIMAKNHMAQGGGSDIVVNARALFGVNPFTLEVEA</sequence>
<evidence type="ECO:0000313" key="5">
    <source>
        <dbReference type="EMBL" id="OQE12434.1"/>
    </source>
</evidence>
<gene>
    <name evidence="5" type="ORF">PENVUL_c001G05676</name>
</gene>
<protein>
    <recommendedName>
        <fullName evidence="4">CENP-V/GFA domain-containing protein</fullName>
    </recommendedName>
</protein>
<dbReference type="InterPro" id="IPR052355">
    <property type="entry name" value="CENP-V-like"/>
</dbReference>
<organism evidence="5 6">
    <name type="scientific">Penicillium vulpinum</name>
    <dbReference type="NCBI Taxonomy" id="29845"/>
    <lineage>
        <taxon>Eukaryota</taxon>
        <taxon>Fungi</taxon>
        <taxon>Dikarya</taxon>
        <taxon>Ascomycota</taxon>
        <taxon>Pezizomycotina</taxon>
        <taxon>Eurotiomycetes</taxon>
        <taxon>Eurotiomycetidae</taxon>
        <taxon>Eurotiales</taxon>
        <taxon>Aspergillaceae</taxon>
        <taxon>Penicillium</taxon>
    </lineage>
</organism>
<dbReference type="AlphaFoldDB" id="A0A1V6SFF5"/>
<comment type="similarity">
    <text evidence="1">Belongs to the Gfa family.</text>
</comment>
<dbReference type="SUPFAM" id="SSF51316">
    <property type="entry name" value="Mss4-like"/>
    <property type="match status" value="1"/>
</dbReference>
<evidence type="ECO:0000256" key="3">
    <source>
        <dbReference type="ARBA" id="ARBA00022833"/>
    </source>
</evidence>
<dbReference type="STRING" id="29845.A0A1V6SFF5"/>
<proteinExistence type="inferred from homology"/>
<dbReference type="InterPro" id="IPR011057">
    <property type="entry name" value="Mss4-like_sf"/>
</dbReference>
<feature type="domain" description="CENP-V/GFA" evidence="4">
    <location>
        <begin position="15"/>
        <end position="124"/>
    </location>
</feature>
<keyword evidence="6" id="KW-1185">Reference proteome</keyword>
<dbReference type="EMBL" id="MDYP01000001">
    <property type="protein sequence ID" value="OQE12434.1"/>
    <property type="molecule type" value="Genomic_DNA"/>
</dbReference>
<evidence type="ECO:0000259" key="4">
    <source>
        <dbReference type="PROSITE" id="PS51891"/>
    </source>
</evidence>
<reference evidence="6" key="1">
    <citation type="journal article" date="2017" name="Nat. Microbiol.">
        <title>Global analysis of biosynthetic gene clusters reveals vast potential of secondary metabolite production in Penicillium species.</title>
        <authorList>
            <person name="Nielsen J.C."/>
            <person name="Grijseels S."/>
            <person name="Prigent S."/>
            <person name="Ji B."/>
            <person name="Dainat J."/>
            <person name="Nielsen K.F."/>
            <person name="Frisvad J.C."/>
            <person name="Workman M."/>
            <person name="Nielsen J."/>
        </authorList>
    </citation>
    <scope>NUCLEOTIDE SEQUENCE [LARGE SCALE GENOMIC DNA]</scope>
    <source>
        <strain evidence="6">IBT 29486</strain>
    </source>
</reference>
<name>A0A1V6SFF5_9EURO</name>
<dbReference type="InterPro" id="IPR006913">
    <property type="entry name" value="CENP-V/GFA"/>
</dbReference>
<dbReference type="PROSITE" id="PS51891">
    <property type="entry name" value="CENP_V_GFA"/>
    <property type="match status" value="1"/>
</dbReference>
<dbReference type="GO" id="GO:0046872">
    <property type="term" value="F:metal ion binding"/>
    <property type="evidence" value="ECO:0007669"/>
    <property type="project" value="UniProtKB-KW"/>
</dbReference>
<evidence type="ECO:0000256" key="2">
    <source>
        <dbReference type="ARBA" id="ARBA00022723"/>
    </source>
</evidence>
<comment type="caution">
    <text evidence="5">The sequence shown here is derived from an EMBL/GenBank/DDBJ whole genome shotgun (WGS) entry which is preliminary data.</text>
</comment>
<dbReference type="PANTHER" id="PTHR28620">
    <property type="entry name" value="CENTROMERE PROTEIN V"/>
    <property type="match status" value="1"/>
</dbReference>
<dbReference type="PANTHER" id="PTHR28620:SF1">
    <property type="entry name" value="CENP-V_GFA DOMAIN-CONTAINING PROTEIN"/>
    <property type="match status" value="1"/>
</dbReference>
<dbReference type="GO" id="GO:0016846">
    <property type="term" value="F:carbon-sulfur lyase activity"/>
    <property type="evidence" value="ECO:0007669"/>
    <property type="project" value="InterPro"/>
</dbReference>
<keyword evidence="3" id="KW-0862">Zinc</keyword>
<dbReference type="Proteomes" id="UP000191518">
    <property type="component" value="Unassembled WGS sequence"/>
</dbReference>
<keyword evidence="2" id="KW-0479">Metal-binding</keyword>
<evidence type="ECO:0000256" key="1">
    <source>
        <dbReference type="ARBA" id="ARBA00005495"/>
    </source>
</evidence>
<accession>A0A1V6SFF5</accession>
<dbReference type="Gene3D" id="2.170.150.70">
    <property type="match status" value="1"/>
</dbReference>
<dbReference type="Pfam" id="PF04828">
    <property type="entry name" value="GFA"/>
    <property type="match status" value="1"/>
</dbReference>